<evidence type="ECO:0000256" key="1">
    <source>
        <dbReference type="PROSITE-ProRule" id="PRU00235"/>
    </source>
</evidence>
<feature type="region of interest" description="Disordered" evidence="2">
    <location>
        <begin position="1"/>
        <end position="40"/>
    </location>
</feature>
<name>A0A8S1IZ64_9CHLO</name>
<organism evidence="3 4">
    <name type="scientific">Ostreobium quekettii</name>
    <dbReference type="NCBI Taxonomy" id="121088"/>
    <lineage>
        <taxon>Eukaryota</taxon>
        <taxon>Viridiplantae</taxon>
        <taxon>Chlorophyta</taxon>
        <taxon>core chlorophytes</taxon>
        <taxon>Ulvophyceae</taxon>
        <taxon>TCBD clade</taxon>
        <taxon>Bryopsidales</taxon>
        <taxon>Ostreobineae</taxon>
        <taxon>Ostreobiaceae</taxon>
        <taxon>Ostreobium</taxon>
    </lineage>
</organism>
<comment type="caution">
    <text evidence="3">The sequence shown here is derived from an EMBL/GenBank/DDBJ whole genome shotgun (WGS) entry which is preliminary data.</text>
</comment>
<dbReference type="AlphaFoldDB" id="A0A8S1IZ64"/>
<reference evidence="3" key="1">
    <citation type="submission" date="2020-12" db="EMBL/GenBank/DDBJ databases">
        <authorList>
            <person name="Iha C."/>
        </authorList>
    </citation>
    <scope>NUCLEOTIDE SEQUENCE</scope>
</reference>
<dbReference type="EMBL" id="CAJHUC010000953">
    <property type="protein sequence ID" value="CAD7699095.1"/>
    <property type="molecule type" value="Genomic_DNA"/>
</dbReference>
<dbReference type="InterPro" id="IPR000408">
    <property type="entry name" value="Reg_chr_condens"/>
</dbReference>
<evidence type="ECO:0000313" key="4">
    <source>
        <dbReference type="Proteomes" id="UP000708148"/>
    </source>
</evidence>
<dbReference type="OrthoDB" id="61110at2759"/>
<evidence type="ECO:0000256" key="2">
    <source>
        <dbReference type="SAM" id="MobiDB-lite"/>
    </source>
</evidence>
<sequence>MENVPLAAPERARGPRRRVKRVQGSAPATETSPAAIESADGKADYHCNALAVVEPPQEAKMEHQIGTKDGMEEENSGAQNEAPNEFEAQELIEGDLFVLGAGDMGQLGLGDGIDEVARPRILCLPLQ</sequence>
<gene>
    <name evidence="3" type="ORF">OSTQU699_LOCUS4460</name>
</gene>
<feature type="region of interest" description="Disordered" evidence="2">
    <location>
        <begin position="67"/>
        <end position="89"/>
    </location>
</feature>
<dbReference type="Proteomes" id="UP000708148">
    <property type="component" value="Unassembled WGS sequence"/>
</dbReference>
<feature type="non-terminal residue" evidence="3">
    <location>
        <position position="127"/>
    </location>
</feature>
<evidence type="ECO:0000313" key="3">
    <source>
        <dbReference type="EMBL" id="CAD7699095.1"/>
    </source>
</evidence>
<keyword evidence="4" id="KW-1185">Reference proteome</keyword>
<proteinExistence type="predicted"/>
<accession>A0A8S1IZ64</accession>
<dbReference type="PROSITE" id="PS50012">
    <property type="entry name" value="RCC1_3"/>
    <property type="match status" value="1"/>
</dbReference>
<protein>
    <submittedName>
        <fullName evidence="3">Uncharacterized protein</fullName>
    </submittedName>
</protein>
<feature type="repeat" description="RCC1" evidence="1">
    <location>
        <begin position="94"/>
        <end position="127"/>
    </location>
</feature>